<feature type="signal peptide" evidence="1">
    <location>
        <begin position="1"/>
        <end position="22"/>
    </location>
</feature>
<feature type="chain" id="PRO_5026939283" evidence="1">
    <location>
        <begin position="23"/>
        <end position="128"/>
    </location>
</feature>
<dbReference type="RefSeq" id="XP_023168803.2">
    <property type="nucleotide sequence ID" value="XM_023313035.2"/>
</dbReference>
<name>A0A6J1LXQ2_DROHY</name>
<evidence type="ECO:0000313" key="2">
    <source>
        <dbReference type="Proteomes" id="UP000504633"/>
    </source>
</evidence>
<evidence type="ECO:0000313" key="3">
    <source>
        <dbReference type="RefSeq" id="XP_023168803.2"/>
    </source>
</evidence>
<evidence type="ECO:0000256" key="1">
    <source>
        <dbReference type="SAM" id="SignalP"/>
    </source>
</evidence>
<organism evidence="2 3">
    <name type="scientific">Drosophila hydei</name>
    <name type="common">Fruit fly</name>
    <dbReference type="NCBI Taxonomy" id="7224"/>
    <lineage>
        <taxon>Eukaryota</taxon>
        <taxon>Metazoa</taxon>
        <taxon>Ecdysozoa</taxon>
        <taxon>Arthropoda</taxon>
        <taxon>Hexapoda</taxon>
        <taxon>Insecta</taxon>
        <taxon>Pterygota</taxon>
        <taxon>Neoptera</taxon>
        <taxon>Endopterygota</taxon>
        <taxon>Diptera</taxon>
        <taxon>Brachycera</taxon>
        <taxon>Muscomorpha</taxon>
        <taxon>Ephydroidea</taxon>
        <taxon>Drosophilidae</taxon>
        <taxon>Drosophila</taxon>
    </lineage>
</organism>
<reference evidence="3" key="1">
    <citation type="submission" date="2025-08" db="UniProtKB">
        <authorList>
            <consortium name="RefSeq"/>
        </authorList>
    </citation>
    <scope>IDENTIFICATION</scope>
    <source>
        <strain evidence="3">15085-1641.00</strain>
        <tissue evidence="3">Whole body</tissue>
    </source>
</reference>
<dbReference type="AlphaFoldDB" id="A0A6J1LXQ2"/>
<protein>
    <submittedName>
        <fullName evidence="3">Uncharacterized protein LOC111598023</fullName>
    </submittedName>
</protein>
<accession>A0A6J1LXQ2</accession>
<keyword evidence="2" id="KW-1185">Reference proteome</keyword>
<dbReference type="Proteomes" id="UP000504633">
    <property type="component" value="Unplaced"/>
</dbReference>
<proteinExistence type="predicted"/>
<dbReference type="GeneID" id="111598023"/>
<dbReference type="OMA" id="CGRYGRS"/>
<sequence length="128" mass="13591">MRATLLLTALLAILSSAVLINGQLFNSGSNLLGSGSSNTPRICVLSNCNYYAVSEVCGRYGSSNLCKRFSNSCMLRYEACVNSVAYTTVSISMCSGIPVGTRRLCAGSSTGSTSNIQPIYINRRRGRG</sequence>
<keyword evidence="1" id="KW-0732">Signal</keyword>
<dbReference type="KEGG" id="dhe:111598023"/>
<dbReference type="OrthoDB" id="8066575at2759"/>
<gene>
    <name evidence="3" type="primary">LOC111598023</name>
</gene>